<evidence type="ECO:0000313" key="2">
    <source>
        <dbReference type="EMBL" id="AEH35950.1"/>
    </source>
</evidence>
<organism evidence="2 3">
    <name type="scientific">Halopiger xanaduensis (strain DSM 18323 / JCM 14033 / SH-6)</name>
    <dbReference type="NCBI Taxonomy" id="797210"/>
    <lineage>
        <taxon>Archaea</taxon>
        <taxon>Methanobacteriati</taxon>
        <taxon>Methanobacteriota</taxon>
        <taxon>Stenosarchaea group</taxon>
        <taxon>Halobacteria</taxon>
        <taxon>Halobacteriales</taxon>
        <taxon>Natrialbaceae</taxon>
        <taxon>Halopiger</taxon>
    </lineage>
</organism>
<sequence length="61" mass="6977">MALNKLRQLDQNSLGVTLPKDDLRVEGLLNGDGELKDEHHIHIRHVDNGEWHLELVKDLST</sequence>
<protein>
    <recommendedName>
        <fullName evidence="1">DUF8053 domain-containing protein</fullName>
    </recommendedName>
</protein>
<evidence type="ECO:0000313" key="3">
    <source>
        <dbReference type="Proteomes" id="UP000006794"/>
    </source>
</evidence>
<name>F8DBX4_HALXS</name>
<dbReference type="RefSeq" id="WP_013878847.1">
    <property type="nucleotide sequence ID" value="NC_015666.1"/>
</dbReference>
<dbReference type="GeneID" id="32176822"/>
<dbReference type="eggNOG" id="arCOG07539">
    <property type="taxonomic scope" value="Archaea"/>
</dbReference>
<dbReference type="OrthoDB" id="201619at2157"/>
<dbReference type="HOGENOM" id="CLU_206273_0_0_2"/>
<evidence type="ECO:0000259" key="1">
    <source>
        <dbReference type="Pfam" id="PF26227"/>
    </source>
</evidence>
<keyword evidence="3" id="KW-1185">Reference proteome</keyword>
<reference evidence="2 3" key="1">
    <citation type="journal article" date="2012" name="Stand. Genomic Sci.">
        <title>Complete genome sequence of Halopiger xanaduensis type strain (SH-6(T)).</title>
        <authorList>
            <person name="Anderson I."/>
            <person name="Tindall B.J."/>
            <person name="Rohde M."/>
            <person name="Lucas S."/>
            <person name="Han J."/>
            <person name="Lapidus A."/>
            <person name="Cheng J.F."/>
            <person name="Goodwin L."/>
            <person name="Pitluck S."/>
            <person name="Peters L."/>
            <person name="Pati A."/>
            <person name="Mikhailova N."/>
            <person name="Pagani I."/>
            <person name="Teshima H."/>
            <person name="Han C."/>
            <person name="Tapia R."/>
            <person name="Land M."/>
            <person name="Woyke T."/>
            <person name="Klenk H.P."/>
            <person name="Kyrpides N."/>
            <person name="Ivanova N."/>
        </authorList>
    </citation>
    <scope>NUCLEOTIDE SEQUENCE [LARGE SCALE GENOMIC DNA]</scope>
    <source>
        <strain evidence="3">DSM 18323 / JCM 14033 / SH-6</strain>
    </source>
</reference>
<accession>F8DBX4</accession>
<dbReference type="KEGG" id="hxa:Halxa_1317"/>
<dbReference type="AlphaFoldDB" id="F8DBX4"/>
<dbReference type="Proteomes" id="UP000006794">
    <property type="component" value="Chromosome"/>
</dbReference>
<dbReference type="STRING" id="797210.Halxa_1317"/>
<feature type="domain" description="DUF8053" evidence="1">
    <location>
        <begin position="3"/>
        <end position="58"/>
    </location>
</feature>
<dbReference type="InterPro" id="IPR058366">
    <property type="entry name" value="DUF8053"/>
</dbReference>
<dbReference type="Pfam" id="PF26227">
    <property type="entry name" value="DUF8053"/>
    <property type="match status" value="1"/>
</dbReference>
<proteinExistence type="predicted"/>
<gene>
    <name evidence="2" type="ordered locus">Halxa_1317</name>
</gene>
<dbReference type="EMBL" id="CP002839">
    <property type="protein sequence ID" value="AEH35950.1"/>
    <property type="molecule type" value="Genomic_DNA"/>
</dbReference>